<accession>A0A8S5TIG6</accession>
<proteinExistence type="predicted"/>
<name>A0A8S5TIG6_9CAUD</name>
<protein>
    <submittedName>
        <fullName evidence="1">Uncharacterized protein</fullName>
    </submittedName>
</protein>
<sequence length="59" mass="6510">MPLSVNGTFCAFSTGYDAKGSTFLWHSMSHFNNVNVGVTGFVFDSRYTFTGLGYLAVCW</sequence>
<evidence type="ECO:0000313" key="1">
    <source>
        <dbReference type="EMBL" id="DAF63078.1"/>
    </source>
</evidence>
<dbReference type="EMBL" id="BK032832">
    <property type="protein sequence ID" value="DAF63078.1"/>
    <property type="molecule type" value="Genomic_DNA"/>
</dbReference>
<reference evidence="1" key="1">
    <citation type="journal article" date="2021" name="Proc. Natl. Acad. Sci. U.S.A.">
        <title>A Catalog of Tens of Thousands of Viruses from Human Metagenomes Reveals Hidden Associations with Chronic Diseases.</title>
        <authorList>
            <person name="Tisza M.J."/>
            <person name="Buck C.B."/>
        </authorList>
    </citation>
    <scope>NUCLEOTIDE SEQUENCE</scope>
    <source>
        <strain evidence="1">Ct9dX1</strain>
    </source>
</reference>
<organism evidence="1">
    <name type="scientific">Myoviridae sp. ct9dX1</name>
    <dbReference type="NCBI Taxonomy" id="2827665"/>
    <lineage>
        <taxon>Viruses</taxon>
        <taxon>Duplodnaviria</taxon>
        <taxon>Heunggongvirae</taxon>
        <taxon>Uroviricota</taxon>
        <taxon>Caudoviricetes</taxon>
    </lineage>
</organism>